<evidence type="ECO:0000256" key="1">
    <source>
        <dbReference type="SAM" id="MobiDB-lite"/>
    </source>
</evidence>
<name>A0A1I7YLM1_9BILA</name>
<dbReference type="WBParaSite" id="L893_g17557.t1">
    <property type="protein sequence ID" value="L893_g17557.t1"/>
    <property type="gene ID" value="L893_g17557"/>
</dbReference>
<feature type="compositionally biased region" description="Low complexity" evidence="1">
    <location>
        <begin position="298"/>
        <end position="309"/>
    </location>
</feature>
<proteinExistence type="predicted"/>
<organism evidence="2 3">
    <name type="scientific">Steinernema glaseri</name>
    <dbReference type="NCBI Taxonomy" id="37863"/>
    <lineage>
        <taxon>Eukaryota</taxon>
        <taxon>Metazoa</taxon>
        <taxon>Ecdysozoa</taxon>
        <taxon>Nematoda</taxon>
        <taxon>Chromadorea</taxon>
        <taxon>Rhabditida</taxon>
        <taxon>Tylenchina</taxon>
        <taxon>Panagrolaimomorpha</taxon>
        <taxon>Strongyloidoidea</taxon>
        <taxon>Steinernematidae</taxon>
        <taxon>Steinernema</taxon>
    </lineage>
</organism>
<feature type="region of interest" description="Disordered" evidence="1">
    <location>
        <begin position="252"/>
        <end position="309"/>
    </location>
</feature>
<protein>
    <submittedName>
        <fullName evidence="3">DUF148 domain-containing protein</fullName>
    </submittedName>
</protein>
<dbReference type="AlphaFoldDB" id="A0A1I7YLM1"/>
<evidence type="ECO:0000313" key="2">
    <source>
        <dbReference type="Proteomes" id="UP000095287"/>
    </source>
</evidence>
<sequence>MTRRVDKSRLAKRGCQTTMSILTLLFVGGAALIASAQNVPSVNANTNNAWNAVSNNAGWNGNTNSLSQLLSSPSVLVVSGTFRQMYNYVSQAQQNVVNGDMTRQQADQAVLNWVRQQSQNVQQSLRRIHDEVNALSSRLGGVYAEGSSGLSQETQNFFSQLNQIDRNTALSLKSIDQSVKTLLQNLSPQMVQEIMNFDAKGLQLYSQRFSCPSINGVAQFTYVNNPQCNNNANNANNGCTCGNSGNNGWGNSNGGWNSGNGGNGWNSNSGGGWNSNSGGGWNNGNSPNWNGNTGGWNNGASNGGLAWRK</sequence>
<reference evidence="3" key="1">
    <citation type="submission" date="2016-11" db="UniProtKB">
        <authorList>
            <consortium name="WormBaseParasite"/>
        </authorList>
    </citation>
    <scope>IDENTIFICATION</scope>
</reference>
<dbReference type="Proteomes" id="UP000095287">
    <property type="component" value="Unplaced"/>
</dbReference>
<keyword evidence="2" id="KW-1185">Reference proteome</keyword>
<feature type="compositionally biased region" description="Gly residues" evidence="1">
    <location>
        <begin position="252"/>
        <end position="282"/>
    </location>
</feature>
<accession>A0A1I7YLM1</accession>
<evidence type="ECO:0000313" key="3">
    <source>
        <dbReference type="WBParaSite" id="L893_g17557.t1"/>
    </source>
</evidence>